<evidence type="ECO:0000256" key="2">
    <source>
        <dbReference type="ARBA" id="ARBA00023015"/>
    </source>
</evidence>
<name>A0A330G587_ENTCL</name>
<evidence type="ECO:0000313" key="7">
    <source>
        <dbReference type="Proteomes" id="UP000251576"/>
    </source>
</evidence>
<dbReference type="Gene3D" id="1.10.10.10">
    <property type="entry name" value="Winged helix-like DNA-binding domain superfamily/Winged helix DNA-binding domain"/>
    <property type="match status" value="1"/>
</dbReference>
<dbReference type="RefSeq" id="WP_045329131.1">
    <property type="nucleotide sequence ID" value="NZ_FKBK01000001.1"/>
</dbReference>
<keyword evidence="4" id="KW-0804">Transcription</keyword>
<dbReference type="InterPro" id="IPR005119">
    <property type="entry name" value="LysR_subst-bd"/>
</dbReference>
<evidence type="ECO:0000256" key="1">
    <source>
        <dbReference type="ARBA" id="ARBA00009437"/>
    </source>
</evidence>
<accession>A0A330G587</accession>
<evidence type="ECO:0000256" key="3">
    <source>
        <dbReference type="ARBA" id="ARBA00023125"/>
    </source>
</evidence>
<dbReference type="PROSITE" id="PS50931">
    <property type="entry name" value="HTH_LYSR"/>
    <property type="match status" value="1"/>
</dbReference>
<evidence type="ECO:0000313" key="6">
    <source>
        <dbReference type="EMBL" id="RAZ63644.1"/>
    </source>
</evidence>
<keyword evidence="3" id="KW-0238">DNA-binding</keyword>
<dbReference type="InterPro" id="IPR000847">
    <property type="entry name" value="LysR_HTH_N"/>
</dbReference>
<dbReference type="GO" id="GO:0006351">
    <property type="term" value="P:DNA-templated transcription"/>
    <property type="evidence" value="ECO:0007669"/>
    <property type="project" value="TreeGrafter"/>
</dbReference>
<dbReference type="SUPFAM" id="SSF46785">
    <property type="entry name" value="Winged helix' DNA-binding domain"/>
    <property type="match status" value="1"/>
</dbReference>
<feature type="domain" description="HTH lysR-type" evidence="5">
    <location>
        <begin position="6"/>
        <end position="63"/>
    </location>
</feature>
<dbReference type="GO" id="GO:0043565">
    <property type="term" value="F:sequence-specific DNA binding"/>
    <property type="evidence" value="ECO:0007669"/>
    <property type="project" value="TreeGrafter"/>
</dbReference>
<comment type="caution">
    <text evidence="6">The sequence shown here is derived from an EMBL/GenBank/DDBJ whole genome shotgun (WGS) entry which is preliminary data.</text>
</comment>
<dbReference type="Pfam" id="PF03466">
    <property type="entry name" value="LysR_substrate"/>
    <property type="match status" value="1"/>
</dbReference>
<dbReference type="PANTHER" id="PTHR30537:SF74">
    <property type="entry name" value="HTH-TYPE TRANSCRIPTIONAL REGULATOR TRPI"/>
    <property type="match status" value="1"/>
</dbReference>
<dbReference type="InterPro" id="IPR058163">
    <property type="entry name" value="LysR-type_TF_proteobact-type"/>
</dbReference>
<dbReference type="EMBL" id="QMDH01000046">
    <property type="protein sequence ID" value="RAZ63644.1"/>
    <property type="molecule type" value="Genomic_DNA"/>
</dbReference>
<dbReference type="InterPro" id="IPR036390">
    <property type="entry name" value="WH_DNA-bd_sf"/>
</dbReference>
<evidence type="ECO:0000256" key="4">
    <source>
        <dbReference type="ARBA" id="ARBA00023163"/>
    </source>
</evidence>
<proteinExistence type="inferred from homology"/>
<dbReference type="PRINTS" id="PR00039">
    <property type="entry name" value="HTHLYSR"/>
</dbReference>
<dbReference type="FunFam" id="3.40.190.10:FF:000017">
    <property type="entry name" value="Glycine cleavage system transcriptional activator"/>
    <property type="match status" value="1"/>
</dbReference>
<dbReference type="Proteomes" id="UP000251576">
    <property type="component" value="Unassembled WGS sequence"/>
</dbReference>
<gene>
    <name evidence="6" type="ORF">DP202_20080</name>
</gene>
<keyword evidence="2" id="KW-0805">Transcription regulation</keyword>
<dbReference type="FunFam" id="1.10.10.10:FF:000001">
    <property type="entry name" value="LysR family transcriptional regulator"/>
    <property type="match status" value="1"/>
</dbReference>
<comment type="similarity">
    <text evidence="1">Belongs to the LysR transcriptional regulatory family.</text>
</comment>
<dbReference type="NCBIfam" id="NF008352">
    <property type="entry name" value="PRK11139.1"/>
    <property type="match status" value="1"/>
</dbReference>
<sequence>MFERLPPLQTLRAFEATARLSSMTLAAAELHVTHGAISRQIRKLEEHLGVKLFHRLTRQIILTEEGAEFHPAVTRLLGDLMRESERLRARLPAKSLRISTTVSFASKWLAPRLSRFRQRYPELDIQLDVTDVNVDLNDGLVDAAIRYGLGNYPEVCSERILSETVTPVCSPDFLQEHNGLKEIKDLSNCVLLHEYRMLANWEAWFEMAGESTFSDHQGTLWTLGSMATEAAIRGEGVALGRSVLTADDVAAGRLVVPFPQYKLKAERGYDLVYRFDDKDSFKIRTLKQWLFEEISLLKDTDS</sequence>
<dbReference type="CDD" id="cd08432">
    <property type="entry name" value="PBP2_GcdR_TrpI_HvrB_AmpR_like"/>
    <property type="match status" value="1"/>
</dbReference>
<organism evidence="6 7">
    <name type="scientific">Enterobacter cloacae</name>
    <dbReference type="NCBI Taxonomy" id="550"/>
    <lineage>
        <taxon>Bacteria</taxon>
        <taxon>Pseudomonadati</taxon>
        <taxon>Pseudomonadota</taxon>
        <taxon>Gammaproteobacteria</taxon>
        <taxon>Enterobacterales</taxon>
        <taxon>Enterobacteriaceae</taxon>
        <taxon>Enterobacter</taxon>
        <taxon>Enterobacter cloacae complex</taxon>
    </lineage>
</organism>
<dbReference type="GO" id="GO:0003700">
    <property type="term" value="F:DNA-binding transcription factor activity"/>
    <property type="evidence" value="ECO:0007669"/>
    <property type="project" value="InterPro"/>
</dbReference>
<dbReference type="PANTHER" id="PTHR30537">
    <property type="entry name" value="HTH-TYPE TRANSCRIPTIONAL REGULATOR"/>
    <property type="match status" value="1"/>
</dbReference>
<dbReference type="InterPro" id="IPR036388">
    <property type="entry name" value="WH-like_DNA-bd_sf"/>
</dbReference>
<reference evidence="6 7" key="1">
    <citation type="submission" date="2018-06" db="EMBL/GenBank/DDBJ databases">
        <title>ACT-28, a chromosomally-encoded AmpC with carbapenemase activity from Enterobacter kobei.</title>
        <authorList>
            <person name="Jousset A.B."/>
            <person name="Oueslati S."/>
            <person name="Bernabeu S."/>
            <person name="Takissian J."/>
            <person name="Creton E."/>
            <person name="Vogel A."/>
            <person name="Cotellon G."/>
            <person name="Bonnin R.A."/>
            <person name="Dortet L."/>
            <person name="Naas T."/>
        </authorList>
    </citation>
    <scope>NUCLEOTIDE SEQUENCE [LARGE SCALE GENOMIC DNA]</scope>
    <source>
        <strain evidence="6 7">99B3</strain>
    </source>
</reference>
<dbReference type="Gene3D" id="3.40.190.10">
    <property type="entry name" value="Periplasmic binding protein-like II"/>
    <property type="match status" value="2"/>
</dbReference>
<dbReference type="Pfam" id="PF00126">
    <property type="entry name" value="HTH_1"/>
    <property type="match status" value="1"/>
</dbReference>
<dbReference type="AlphaFoldDB" id="A0A330G587"/>
<dbReference type="SUPFAM" id="SSF53850">
    <property type="entry name" value="Periplasmic binding protein-like II"/>
    <property type="match status" value="1"/>
</dbReference>
<protein>
    <submittedName>
        <fullName evidence="6">Transcriptional regulator GcvA</fullName>
    </submittedName>
</protein>
<evidence type="ECO:0000259" key="5">
    <source>
        <dbReference type="PROSITE" id="PS50931"/>
    </source>
</evidence>